<proteinExistence type="predicted"/>
<dbReference type="Pfam" id="PF18078">
    <property type="entry name" value="Thioredoxin_11"/>
    <property type="match status" value="1"/>
</dbReference>
<dbReference type="Pfam" id="PF24674">
    <property type="entry name" value="MACPF_SNTX"/>
    <property type="match status" value="1"/>
</dbReference>
<evidence type="ECO:0000259" key="2">
    <source>
        <dbReference type="Pfam" id="PF21109"/>
    </source>
</evidence>
<reference evidence="5" key="1">
    <citation type="submission" date="2025-08" db="UniProtKB">
        <authorList>
            <consortium name="RefSeq"/>
        </authorList>
    </citation>
    <scope>IDENTIFICATION</scope>
    <source>
        <strain evidence="5">Wakin</strain>
        <tissue evidence="5">Muscle</tissue>
    </source>
</reference>
<dbReference type="GeneID" id="113080971"/>
<dbReference type="InterPro" id="IPR052090">
    <property type="entry name" value="Cytolytic_pore-forming_toxin"/>
</dbReference>
<keyword evidence="4" id="KW-1185">Reference proteome</keyword>
<evidence type="ECO:0000259" key="1">
    <source>
        <dbReference type="Pfam" id="PF18078"/>
    </source>
</evidence>
<dbReference type="Pfam" id="PF21109">
    <property type="entry name" value="Stonustoxin_helical"/>
    <property type="match status" value="1"/>
</dbReference>
<dbReference type="OrthoDB" id="8954335at2759"/>
<dbReference type="KEGG" id="caua:113080971"/>
<dbReference type="AlphaFoldDB" id="A0A6P6NJT3"/>
<accession>A0A6P6NJT3</accession>
<organism evidence="4 5">
    <name type="scientific">Carassius auratus</name>
    <name type="common">Goldfish</name>
    <dbReference type="NCBI Taxonomy" id="7957"/>
    <lineage>
        <taxon>Eukaryota</taxon>
        <taxon>Metazoa</taxon>
        <taxon>Chordata</taxon>
        <taxon>Craniata</taxon>
        <taxon>Vertebrata</taxon>
        <taxon>Euteleostomi</taxon>
        <taxon>Actinopterygii</taxon>
        <taxon>Neopterygii</taxon>
        <taxon>Teleostei</taxon>
        <taxon>Ostariophysi</taxon>
        <taxon>Cypriniformes</taxon>
        <taxon>Cyprinidae</taxon>
        <taxon>Cyprininae</taxon>
        <taxon>Carassius</taxon>
    </lineage>
</organism>
<evidence type="ECO:0000259" key="3">
    <source>
        <dbReference type="Pfam" id="PF24674"/>
    </source>
</evidence>
<dbReference type="PANTHER" id="PTHR31594:SF11">
    <property type="entry name" value="NEOVERRUCOTOXIN SUBUNIT ALPHA-LIKE ISOFORM X1-RELATED"/>
    <property type="match status" value="1"/>
</dbReference>
<dbReference type="InterPro" id="IPR040581">
    <property type="entry name" value="Thioredoxin_11"/>
</dbReference>
<gene>
    <name evidence="5" type="primary">LOC113080971</name>
</gene>
<dbReference type="Proteomes" id="UP000515129">
    <property type="component" value="Unplaced"/>
</dbReference>
<dbReference type="RefSeq" id="XP_026108828.1">
    <property type="nucleotide sequence ID" value="XM_026253043.1"/>
</dbReference>
<evidence type="ECO:0000313" key="4">
    <source>
        <dbReference type="Proteomes" id="UP000515129"/>
    </source>
</evidence>
<evidence type="ECO:0000313" key="5">
    <source>
        <dbReference type="RefSeq" id="XP_026108828.1"/>
    </source>
</evidence>
<name>A0A6P6NJT3_CARAU</name>
<dbReference type="PANTHER" id="PTHR31594">
    <property type="entry name" value="AIG1-TYPE G DOMAIN-CONTAINING PROTEIN"/>
    <property type="match status" value="1"/>
</dbReference>
<sequence length="586" mass="65379">MASLLMYLKQQNYIYICACLCLAYLAVVNAEVNTFPHLSSDGMLQPKADEIGSSTAEILRGARRILKARAVPSASVKVAALGRPLFPGTLYDYRSDSFIPGVTLWDKKLLSENLNSRPKSHTNLDFSSTDSISSKSSLLDVSASLKASFLGGLVEVGGSGRFLQDTKSSNQQSRVTMFYSETSRYEELTMSHLSKFTHPEVFEQKTATHVVIAVLYGAQASMVFDCTLSEEENKQQIEGNLNVMVNNIPKLSGEGNAAFKITEYDNNMAEKITCRFYGDVRLEQNPTTYMEALQTYKQLPALLKDPQNAVPIKVWLYPLHLLNATAARVEREISASVATSIEAIIEELREAERTFNNLSGHTLVNSFRDIRERLHSFQDSFSMYKAMLQKAVGRVLSAVRGGEMEEKSLEDILKIHRSSPFSADKLNQWLSDAKYELNILSSATKSLEGVRIEDSNGLNSILVNPNFLGVLCFTFTSLKYEDPYLSALKEYVTTDRFKELDGEHSMYPVGSISKWFKDSDLVAKIQFNANLFKGIKKPFEGQKVLFIISAISDASNPGSSIYRYEHGQLNDKQIQVGFRMLAGLGN</sequence>
<dbReference type="InterPro" id="IPR048997">
    <property type="entry name" value="Stonustoxin-like_helical"/>
</dbReference>
<dbReference type="InterPro" id="IPR056072">
    <property type="entry name" value="SNTX_MACPF/CDC-like_dom"/>
</dbReference>
<protein>
    <submittedName>
        <fullName evidence="5">Neoverrucotoxin subunit alpha-like</fullName>
    </submittedName>
</protein>
<feature type="domain" description="SNTX MACPF/CDC-like" evidence="3">
    <location>
        <begin position="78"/>
        <end position="251"/>
    </location>
</feature>
<feature type="domain" description="Stonustoxin-like helical" evidence="2">
    <location>
        <begin position="344"/>
        <end position="438"/>
    </location>
</feature>
<feature type="domain" description="SNTX thioredoxin-like" evidence="1">
    <location>
        <begin position="453"/>
        <end position="573"/>
    </location>
</feature>